<reference evidence="2" key="2">
    <citation type="submission" date="2023-03" db="EMBL/GenBank/DDBJ databases">
        <authorList>
            <person name="Zajac M."/>
            <person name="Kwit R."/>
            <person name="Wasyl D."/>
        </authorList>
    </citation>
    <scope>NUCLEOTIDE SEQUENCE</scope>
    <source>
        <strain evidence="2">691B_2</strain>
    </source>
</reference>
<dbReference type="RefSeq" id="WP_016632872.1">
    <property type="nucleotide sequence ID" value="NZ_CAKOCZ010000008.1"/>
</dbReference>
<reference evidence="2" key="1">
    <citation type="journal article" date="2023" name="Pathogens">
        <title>Prevalence of Enterococcus spp. and the Whole-Genome Characteristics of Enterococcus faecium and Enterococcus faecalis Strains Isolated from Free-Living Birds in Poland.</title>
        <authorList>
            <person name="Kwit R."/>
            <person name="Zajac M."/>
            <person name="Smialowska-Weglinska A."/>
            <person name="Skarzynska M."/>
            <person name="Bomba A."/>
            <person name="Lalak A."/>
            <person name="Skrzypiec E."/>
            <person name="Wojdat D."/>
            <person name="Koza W."/>
            <person name="Mikos-Wojewoda E."/>
            <person name="Pasim P."/>
            <person name="Skora M."/>
            <person name="Polak M."/>
            <person name="Wiacek J."/>
            <person name="Wasyl D."/>
        </authorList>
    </citation>
    <scope>NUCLEOTIDE SEQUENCE</scope>
    <source>
        <strain evidence="2">691B_2</strain>
    </source>
</reference>
<dbReference type="EMBL" id="JAREWH010000001">
    <property type="protein sequence ID" value="MDN3191024.1"/>
    <property type="molecule type" value="Genomic_DNA"/>
</dbReference>
<sequence length="173" mass="20281">MVLFDVEKYQIPDPEEIDMKATRKNFETFMTAYGSVREKVGKNRLPKMTQSFSLIPSTTNKEYSSDAERFMIEREEYMNEYKELEELFSLGYLAICNPLKNGGTNRRRQIFMLRYVHGIAVQDIAESKYLSKTTVVEESRLALIQFCKEIELLIYSDETEPLIEEKNTLDSEK</sequence>
<keyword evidence="1" id="KW-0175">Coiled coil</keyword>
<dbReference type="Proteomes" id="UP001173174">
    <property type="component" value="Unassembled WGS sequence"/>
</dbReference>
<name>A0AAW7K714_ENTFL</name>
<dbReference type="AlphaFoldDB" id="A0AAW7K714"/>
<gene>
    <name evidence="2" type="ORF">P0E79_00790</name>
</gene>
<evidence type="ECO:0000313" key="2">
    <source>
        <dbReference type="EMBL" id="MDN3191024.1"/>
    </source>
</evidence>
<dbReference type="InterPro" id="IPR006524">
    <property type="entry name" value="ArpU-like"/>
</dbReference>
<evidence type="ECO:0000256" key="1">
    <source>
        <dbReference type="SAM" id="Coils"/>
    </source>
</evidence>
<feature type="coiled-coil region" evidence="1">
    <location>
        <begin position="60"/>
        <end position="87"/>
    </location>
</feature>
<protein>
    <submittedName>
        <fullName evidence="2">ArpU family transcriptional regulator</fullName>
    </submittedName>
</protein>
<evidence type="ECO:0000313" key="3">
    <source>
        <dbReference type="Proteomes" id="UP001173174"/>
    </source>
</evidence>
<comment type="caution">
    <text evidence="2">The sequence shown here is derived from an EMBL/GenBank/DDBJ whole genome shotgun (WGS) entry which is preliminary data.</text>
</comment>
<accession>A0AAW7K714</accession>
<dbReference type="NCBIfam" id="TIGR01637">
    <property type="entry name" value="phage_arpU"/>
    <property type="match status" value="1"/>
</dbReference>
<organism evidence="2 3">
    <name type="scientific">Enterococcus faecalis</name>
    <name type="common">Streptococcus faecalis</name>
    <dbReference type="NCBI Taxonomy" id="1351"/>
    <lineage>
        <taxon>Bacteria</taxon>
        <taxon>Bacillati</taxon>
        <taxon>Bacillota</taxon>
        <taxon>Bacilli</taxon>
        <taxon>Lactobacillales</taxon>
        <taxon>Enterococcaceae</taxon>
        <taxon>Enterococcus</taxon>
    </lineage>
</organism>
<proteinExistence type="predicted"/>